<dbReference type="InterPro" id="IPR007214">
    <property type="entry name" value="YbaK/aa-tRNA-synth-assoc-dom"/>
</dbReference>
<organism evidence="2 3">
    <name type="scientific">Thermomonospora curvata (strain ATCC 19995 / DSM 43183 / JCM 3096 / KCTC 9072 / NBRC 15933 / NCIMB 10081 / Henssen B9)</name>
    <dbReference type="NCBI Taxonomy" id="471852"/>
    <lineage>
        <taxon>Bacteria</taxon>
        <taxon>Bacillati</taxon>
        <taxon>Actinomycetota</taxon>
        <taxon>Actinomycetes</taxon>
        <taxon>Streptosporangiales</taxon>
        <taxon>Thermomonosporaceae</taxon>
        <taxon>Thermomonospora</taxon>
    </lineage>
</organism>
<dbReference type="KEGG" id="tcu:Tcur_4967"/>
<protein>
    <recommendedName>
        <fullName evidence="1">YbaK/aminoacyl-tRNA synthetase-associated domain-containing protein</fullName>
    </recommendedName>
</protein>
<feature type="domain" description="YbaK/aminoacyl-tRNA synthetase-associated" evidence="1">
    <location>
        <begin position="27"/>
        <end position="154"/>
    </location>
</feature>
<dbReference type="EMBL" id="CP001738">
    <property type="protein sequence ID" value="ACZ00482.1"/>
    <property type="molecule type" value="Genomic_DNA"/>
</dbReference>
<dbReference type="InterPro" id="IPR036754">
    <property type="entry name" value="YbaK/aa-tRNA-synt-asso_dom_sf"/>
</dbReference>
<dbReference type="Pfam" id="PF04073">
    <property type="entry name" value="tRNA_edit"/>
    <property type="match status" value="1"/>
</dbReference>
<dbReference type="OrthoDB" id="3533795at2"/>
<reference evidence="2 3" key="1">
    <citation type="journal article" date="2011" name="Stand. Genomic Sci.">
        <title>Complete genome sequence of Thermomonospora curvata type strain (B9).</title>
        <authorList>
            <person name="Chertkov O."/>
            <person name="Sikorski J."/>
            <person name="Nolan M."/>
            <person name="Lapidus A."/>
            <person name="Lucas S."/>
            <person name="Del Rio T.G."/>
            <person name="Tice H."/>
            <person name="Cheng J.F."/>
            <person name="Goodwin L."/>
            <person name="Pitluck S."/>
            <person name="Liolios K."/>
            <person name="Ivanova N."/>
            <person name="Mavromatis K."/>
            <person name="Mikhailova N."/>
            <person name="Ovchinnikova G."/>
            <person name="Pati A."/>
            <person name="Chen A."/>
            <person name="Palaniappan K."/>
            <person name="Djao O.D."/>
            <person name="Land M."/>
            <person name="Hauser L."/>
            <person name="Chang Y.J."/>
            <person name="Jeffries C.D."/>
            <person name="Brettin T."/>
            <person name="Han C."/>
            <person name="Detter J.C."/>
            <person name="Rohde M."/>
            <person name="Goker M."/>
            <person name="Woyke T."/>
            <person name="Bristow J."/>
            <person name="Eisen J.A."/>
            <person name="Markowitz V."/>
            <person name="Hugenholtz P."/>
            <person name="Klenk H.P."/>
            <person name="Kyrpides N.C."/>
        </authorList>
    </citation>
    <scope>NUCLEOTIDE SEQUENCE [LARGE SCALE GENOMIC DNA]</scope>
    <source>
        <strain evidence="3">ATCC 19995 / DSM 43183 / JCM 3096 / KCTC 9072 / NBRC 15933 / NCIMB 10081 / Henssen B9</strain>
    </source>
</reference>
<keyword evidence="3" id="KW-1185">Reference proteome</keyword>
<dbReference type="SUPFAM" id="SSF55826">
    <property type="entry name" value="YbaK/ProRS associated domain"/>
    <property type="match status" value="1"/>
</dbReference>
<sequence length="174" mass="18814">MKDALTIHRTLLEREIAHEIVRLPRPIAHADDLPGALGLPPERCPVTRMYHCLDALRGERFLAALITPAGSRTVLEPVRRALGARLIRPARPDLINSVTDYHADLVCPLLLPDAVPVLIDRAGLGGVAPDEVVYTPTGEPLTALAVRMADLRELSGAKPIGSAWEEELPAARPA</sequence>
<name>D1A952_THECD</name>
<dbReference type="eggNOG" id="COG2606">
    <property type="taxonomic scope" value="Bacteria"/>
</dbReference>
<dbReference type="Proteomes" id="UP000001918">
    <property type="component" value="Chromosome"/>
</dbReference>
<evidence type="ECO:0000259" key="1">
    <source>
        <dbReference type="Pfam" id="PF04073"/>
    </source>
</evidence>
<evidence type="ECO:0000313" key="3">
    <source>
        <dbReference type="Proteomes" id="UP000001918"/>
    </source>
</evidence>
<evidence type="ECO:0000313" key="2">
    <source>
        <dbReference type="EMBL" id="ACZ00482.1"/>
    </source>
</evidence>
<dbReference type="GO" id="GO:0002161">
    <property type="term" value="F:aminoacyl-tRNA deacylase activity"/>
    <property type="evidence" value="ECO:0007669"/>
    <property type="project" value="InterPro"/>
</dbReference>
<dbReference type="RefSeq" id="WP_012855263.1">
    <property type="nucleotide sequence ID" value="NC_013510.1"/>
</dbReference>
<dbReference type="AlphaFoldDB" id="D1A952"/>
<accession>D1A952</accession>
<dbReference type="Gene3D" id="3.90.960.10">
    <property type="entry name" value="YbaK/aminoacyl-tRNA synthetase-associated domain"/>
    <property type="match status" value="1"/>
</dbReference>
<proteinExistence type="predicted"/>
<dbReference type="HOGENOM" id="CLU_1546757_0_0_11"/>
<dbReference type="STRING" id="471852.Tcur_4967"/>
<gene>
    <name evidence="2" type="ordered locus">Tcur_4967</name>
</gene>